<evidence type="ECO:0000256" key="1">
    <source>
        <dbReference type="SAM" id="MobiDB-lite"/>
    </source>
</evidence>
<comment type="caution">
    <text evidence="2">The sequence shown here is derived from an EMBL/GenBank/DDBJ whole genome shotgun (WGS) entry which is preliminary data.</text>
</comment>
<protein>
    <submittedName>
        <fullName evidence="2">Uncharacterized protein</fullName>
    </submittedName>
</protein>
<feature type="compositionally biased region" description="Basic and acidic residues" evidence="1">
    <location>
        <begin position="41"/>
        <end position="54"/>
    </location>
</feature>
<evidence type="ECO:0000313" key="3">
    <source>
        <dbReference type="Proteomes" id="UP001607303"/>
    </source>
</evidence>
<organism evidence="2 3">
    <name type="scientific">Vespula maculifrons</name>
    <name type="common">Eastern yellow jacket</name>
    <name type="synonym">Wasp</name>
    <dbReference type="NCBI Taxonomy" id="7453"/>
    <lineage>
        <taxon>Eukaryota</taxon>
        <taxon>Metazoa</taxon>
        <taxon>Ecdysozoa</taxon>
        <taxon>Arthropoda</taxon>
        <taxon>Hexapoda</taxon>
        <taxon>Insecta</taxon>
        <taxon>Pterygota</taxon>
        <taxon>Neoptera</taxon>
        <taxon>Endopterygota</taxon>
        <taxon>Hymenoptera</taxon>
        <taxon>Apocrita</taxon>
        <taxon>Aculeata</taxon>
        <taxon>Vespoidea</taxon>
        <taxon>Vespidae</taxon>
        <taxon>Vespinae</taxon>
        <taxon>Vespula</taxon>
    </lineage>
</organism>
<proteinExistence type="predicted"/>
<evidence type="ECO:0000313" key="2">
    <source>
        <dbReference type="EMBL" id="KAL2749352.1"/>
    </source>
</evidence>
<accession>A0ABD2CW33</accession>
<dbReference type="AlphaFoldDB" id="A0ABD2CW33"/>
<keyword evidence="3" id="KW-1185">Reference proteome</keyword>
<reference evidence="2 3" key="1">
    <citation type="journal article" date="2024" name="Ann. Entomol. Soc. Am.">
        <title>Genomic analyses of the southern and eastern yellowjacket wasps (Hymenoptera: Vespidae) reveal evolutionary signatures of social life.</title>
        <authorList>
            <person name="Catto M.A."/>
            <person name="Caine P.B."/>
            <person name="Orr S.E."/>
            <person name="Hunt B.G."/>
            <person name="Goodisman M.A.D."/>
        </authorList>
    </citation>
    <scope>NUCLEOTIDE SEQUENCE [LARGE SCALE GENOMIC DNA]</scope>
    <source>
        <strain evidence="2">232</strain>
        <tissue evidence="2">Head and thorax</tissue>
    </source>
</reference>
<feature type="region of interest" description="Disordered" evidence="1">
    <location>
        <begin position="32"/>
        <end position="73"/>
    </location>
</feature>
<name>A0ABD2CW33_VESMC</name>
<dbReference type="Proteomes" id="UP001607303">
    <property type="component" value="Unassembled WGS sequence"/>
</dbReference>
<gene>
    <name evidence="2" type="ORF">V1477_002292</name>
</gene>
<feature type="compositionally biased region" description="Acidic residues" evidence="1">
    <location>
        <begin position="55"/>
        <end position="73"/>
    </location>
</feature>
<dbReference type="EMBL" id="JAYRBN010000027">
    <property type="protein sequence ID" value="KAL2749352.1"/>
    <property type="molecule type" value="Genomic_DNA"/>
</dbReference>
<sequence length="73" mass="8718">MSKFIEVICLKKRILISGDISKYRRMYLLGFQMPVQTRRPTKSEKKKERRNNGREEDDDHDNDNDDDNDPGYP</sequence>